<proteinExistence type="predicted"/>
<protein>
    <recommendedName>
        <fullName evidence="5">Glycosyl transferase family 11</fullName>
    </recommendedName>
</protein>
<reference evidence="3 4" key="1">
    <citation type="journal article" date="2016" name="Nat. Commun.">
        <title>Thousands of microbial genomes shed light on interconnected biogeochemical processes in an aquifer system.</title>
        <authorList>
            <person name="Anantharaman K."/>
            <person name="Brown C.T."/>
            <person name="Hug L.A."/>
            <person name="Sharon I."/>
            <person name="Castelle C.J."/>
            <person name="Probst A.J."/>
            <person name="Thomas B.C."/>
            <person name="Singh A."/>
            <person name="Wilkins M.J."/>
            <person name="Karaoz U."/>
            <person name="Brodie E.L."/>
            <person name="Williams K.H."/>
            <person name="Hubbard S.S."/>
            <person name="Banfield J.F."/>
        </authorList>
    </citation>
    <scope>NUCLEOTIDE SEQUENCE [LARGE SCALE GENOMIC DNA]</scope>
</reference>
<dbReference type="GO" id="GO:0008107">
    <property type="term" value="F:galactoside 2-alpha-L-fucosyltransferase activity"/>
    <property type="evidence" value="ECO:0007669"/>
    <property type="project" value="InterPro"/>
</dbReference>
<dbReference type="Proteomes" id="UP000178323">
    <property type="component" value="Unassembled WGS sequence"/>
</dbReference>
<sequence>MIIIRISGGLGNQMFQYAAGLAISLHNNAEFLLDLSFFKKCDFGDTKRDFYLNNFNISGNIAKDSDIAGIGLPNMTKKDILSKSKRKLFRITEYFKPIYRKKIIIEPYFHFCPDILKIKKNCYLSGVWQSEKYFKNIKNIIRKEFTLKNEPNIKLTNWIKIINKYNSISLHIRRGDYINSQKTNQFHGVCSLSYYYSAIEKILSRVTNPYFFIFSDDIDWAKNNLKIKSPAIFAGGNGIADYEELILMSKCKHNIIANSSFSWWGAWLNENKDQIVISPKEWFNVKNINTSDLIPERWIII</sequence>
<evidence type="ECO:0000256" key="1">
    <source>
        <dbReference type="ARBA" id="ARBA00022676"/>
    </source>
</evidence>
<evidence type="ECO:0008006" key="5">
    <source>
        <dbReference type="Google" id="ProtNLM"/>
    </source>
</evidence>
<name>A0A1F5S4T9_9BACT</name>
<comment type="caution">
    <text evidence="3">The sequence shown here is derived from an EMBL/GenBank/DDBJ whole genome shotgun (WGS) entry which is preliminary data.</text>
</comment>
<dbReference type="CDD" id="cd11301">
    <property type="entry name" value="Fut1_Fut2_like"/>
    <property type="match status" value="1"/>
</dbReference>
<keyword evidence="1" id="KW-0328">Glycosyltransferase</keyword>
<evidence type="ECO:0000256" key="2">
    <source>
        <dbReference type="ARBA" id="ARBA00022679"/>
    </source>
</evidence>
<dbReference type="Pfam" id="PF01531">
    <property type="entry name" value="Glyco_transf_11"/>
    <property type="match status" value="1"/>
</dbReference>
<dbReference type="Gene3D" id="3.40.50.11350">
    <property type="match status" value="1"/>
</dbReference>
<keyword evidence="2" id="KW-0808">Transferase</keyword>
<dbReference type="GO" id="GO:0016020">
    <property type="term" value="C:membrane"/>
    <property type="evidence" value="ECO:0007669"/>
    <property type="project" value="InterPro"/>
</dbReference>
<evidence type="ECO:0000313" key="3">
    <source>
        <dbReference type="EMBL" id="OGF21720.1"/>
    </source>
</evidence>
<dbReference type="PANTHER" id="PTHR11927">
    <property type="entry name" value="GALACTOSIDE 2-L-FUCOSYLTRANSFERASE"/>
    <property type="match status" value="1"/>
</dbReference>
<dbReference type="AlphaFoldDB" id="A0A1F5S4T9"/>
<gene>
    <name evidence="3" type="ORF">A2Y83_03290</name>
</gene>
<accession>A0A1F5S4T9</accession>
<dbReference type="PANTHER" id="PTHR11927:SF9">
    <property type="entry name" value="L-FUCOSYLTRANSFERASE"/>
    <property type="match status" value="1"/>
</dbReference>
<evidence type="ECO:0000313" key="4">
    <source>
        <dbReference type="Proteomes" id="UP000178323"/>
    </source>
</evidence>
<dbReference type="InterPro" id="IPR002516">
    <property type="entry name" value="Glyco_trans_11"/>
</dbReference>
<organism evidence="3 4">
    <name type="scientific">Candidatus Falkowbacteria bacterium RBG_13_39_14</name>
    <dbReference type="NCBI Taxonomy" id="1797985"/>
    <lineage>
        <taxon>Bacteria</taxon>
        <taxon>Candidatus Falkowiibacteriota</taxon>
    </lineage>
</organism>
<dbReference type="STRING" id="1797985.A2Y83_03290"/>
<dbReference type="GO" id="GO:0005975">
    <property type="term" value="P:carbohydrate metabolic process"/>
    <property type="evidence" value="ECO:0007669"/>
    <property type="project" value="InterPro"/>
</dbReference>
<dbReference type="EMBL" id="MFFS01000055">
    <property type="protein sequence ID" value="OGF21720.1"/>
    <property type="molecule type" value="Genomic_DNA"/>
</dbReference>